<dbReference type="Gene3D" id="3.40.50.720">
    <property type="entry name" value="NAD(P)-binding Rossmann-like Domain"/>
    <property type="match status" value="1"/>
</dbReference>
<comment type="caution">
    <text evidence="2">The sequence shown here is derived from an EMBL/GenBank/DDBJ whole genome shotgun (WGS) entry which is preliminary data.</text>
</comment>
<dbReference type="SUPFAM" id="SSF51735">
    <property type="entry name" value="NAD(P)-binding Rossmann-fold domains"/>
    <property type="match status" value="1"/>
</dbReference>
<accession>A0A9X5CJ96</accession>
<evidence type="ECO:0000259" key="1">
    <source>
        <dbReference type="SMART" id="SM00822"/>
    </source>
</evidence>
<dbReference type="AlphaFoldDB" id="A0A9X5CJ96"/>
<dbReference type="EMBL" id="JAAGNA010000450">
    <property type="protein sequence ID" value="NEC49470.1"/>
    <property type="molecule type" value="Genomic_DNA"/>
</dbReference>
<reference evidence="2 3" key="1">
    <citation type="submission" date="2020-01" db="EMBL/GenBank/DDBJ databases">
        <title>Insect and environment-associated Actinomycetes.</title>
        <authorList>
            <person name="Currrie C."/>
            <person name="Chevrette M."/>
            <person name="Carlson C."/>
            <person name="Stubbendieck R."/>
            <person name="Wendt-Pienkowski E."/>
        </authorList>
    </citation>
    <scope>NUCLEOTIDE SEQUENCE [LARGE SCALE GENOMIC DNA]</scope>
    <source>
        <strain evidence="2 3">SID8189</strain>
    </source>
</reference>
<dbReference type="Pfam" id="PF00106">
    <property type="entry name" value="adh_short"/>
    <property type="match status" value="1"/>
</dbReference>
<evidence type="ECO:0000313" key="3">
    <source>
        <dbReference type="Proteomes" id="UP000471745"/>
    </source>
</evidence>
<evidence type="ECO:0000313" key="2">
    <source>
        <dbReference type="EMBL" id="NEC49470.1"/>
    </source>
</evidence>
<proteinExistence type="predicted"/>
<dbReference type="PRINTS" id="PR00081">
    <property type="entry name" value="GDHRDH"/>
</dbReference>
<dbReference type="SMART" id="SM00822">
    <property type="entry name" value="PKS_KR"/>
    <property type="match status" value="1"/>
</dbReference>
<dbReference type="InterPro" id="IPR036291">
    <property type="entry name" value="NAD(P)-bd_dom_sf"/>
</dbReference>
<dbReference type="PANTHER" id="PTHR43976">
    <property type="entry name" value="SHORT CHAIN DEHYDROGENASE"/>
    <property type="match status" value="1"/>
</dbReference>
<dbReference type="RefSeq" id="WP_163088716.1">
    <property type="nucleotide sequence ID" value="NZ_JAAGNA010000450.1"/>
</dbReference>
<sequence>MSAHVILITGASSGFGALTARALAGAGHTVYAGMRHTAGRNAPAVAEAHAYAVEHEVDLRTVELDVSRQESVDAAVASVTEEAGRVDVVVHNAGHMVLGPAEAFAPEQLAEIYDTNVLSTQRLNRAVLPQMRERRDGLLVWVGSTSTYGGTPPYLAPYFGAKAAMDHLAKSYAVELSRFGIDTSIVVPGSFTSGTNHFAHAMHPADTATAEAYDELYEGLMDDVGKRLAALSPPDADVGEVARTIVAVVDAPRGERPFRVTIDPADDGSEQVSDVADRVRAGFYDRIGFPDLLTTRSPAEG</sequence>
<gene>
    <name evidence="2" type="ORF">G3I18_12925</name>
</gene>
<dbReference type="InterPro" id="IPR002347">
    <property type="entry name" value="SDR_fam"/>
</dbReference>
<dbReference type="PANTHER" id="PTHR43976:SF9">
    <property type="entry name" value="OXIDOREDUCTASE"/>
    <property type="match status" value="1"/>
</dbReference>
<protein>
    <submittedName>
        <fullName evidence="2">SDR family oxidoreductase</fullName>
    </submittedName>
</protein>
<dbReference type="CDD" id="cd05374">
    <property type="entry name" value="17beta-HSD-like_SDR_c"/>
    <property type="match status" value="1"/>
</dbReference>
<name>A0A9X5CJ96_9ACTN</name>
<keyword evidence="3" id="KW-1185">Reference proteome</keyword>
<dbReference type="Proteomes" id="UP000471745">
    <property type="component" value="Unassembled WGS sequence"/>
</dbReference>
<dbReference type="InterPro" id="IPR051911">
    <property type="entry name" value="SDR_oxidoreductase"/>
</dbReference>
<dbReference type="InterPro" id="IPR057326">
    <property type="entry name" value="KR_dom"/>
</dbReference>
<feature type="domain" description="Ketoreductase" evidence="1">
    <location>
        <begin position="4"/>
        <end position="194"/>
    </location>
</feature>
<organism evidence="2 3">
    <name type="scientific">Actinospica acidiphila</name>
    <dbReference type="NCBI Taxonomy" id="304899"/>
    <lineage>
        <taxon>Bacteria</taxon>
        <taxon>Bacillati</taxon>
        <taxon>Actinomycetota</taxon>
        <taxon>Actinomycetes</taxon>
        <taxon>Catenulisporales</taxon>
        <taxon>Actinospicaceae</taxon>
        <taxon>Actinospica</taxon>
    </lineage>
</organism>